<dbReference type="InterPro" id="IPR002035">
    <property type="entry name" value="VWF_A"/>
</dbReference>
<dbReference type="EMBL" id="BLAL01000088">
    <property type="protein sequence ID" value="GES85149.1"/>
    <property type="molecule type" value="Genomic_DNA"/>
</dbReference>
<gene>
    <name evidence="3" type="ORF">RCL2_001223900</name>
</gene>
<proteinExistence type="predicted"/>
<dbReference type="Proteomes" id="UP000615446">
    <property type="component" value="Unassembled WGS sequence"/>
</dbReference>
<dbReference type="InterPro" id="IPR027417">
    <property type="entry name" value="P-loop_NTPase"/>
</dbReference>
<comment type="caution">
    <text evidence="3">The sequence shown here is derived from an EMBL/GenBank/DDBJ whole genome shotgun (WGS) entry which is preliminary data.</text>
</comment>
<accession>A0A8H3LDI9</accession>
<evidence type="ECO:0000313" key="3">
    <source>
        <dbReference type="EMBL" id="GES85149.1"/>
    </source>
</evidence>
<dbReference type="SUPFAM" id="SSF53300">
    <property type="entry name" value="vWA-like"/>
    <property type="match status" value="1"/>
</dbReference>
<evidence type="ECO:0000259" key="2">
    <source>
        <dbReference type="PROSITE" id="PS50234"/>
    </source>
</evidence>
<sequence>MQMDSRIPDVIPETTTEYDNSNDLCKFIPGLYRLLDLCKDEGSNGLVDKIIISQQDVKRLCNKIMPNSFKSISKINYEKLNSRSIRLVGCYGRNELIAKFLFIKNIINQKNYESMILRSSSADTSSRDYTPSLRPGIYLQQVDKTKNVNPLFLVIHWSEDGCYDDTASSYRKKNMTNLHRYLTKLTDHQICLMSERDLESIDWQIAPNEGSDDESDDDGEGGVCYDFEVKKSQEQKEDFEISPGFQIIISGLVSCQAQKSYFTNIPSDSSVVESVSNQTFFTREILPETKIAESGTIPFKSTSEFREYFRSKLETQKCALRLDTNLIMSKLEAIVKDGLDLKEILQPYYDALIKLENEKTISKEQIIKQDALLIEKLAWKCLRFNYGEFEGSLRDDDNKDAIEEDEIQYIQDKYPKITSKLEDIINYIEYTPWVNLKRRFIFARNFCEKNAEKNAENKTHEALLDQKKLFLEIFFDKEEVLRNLVEKYKTSNWWISPIHFIVQKIKDEASDIPDSKFVEYTLQDDTIANAFYDVYVNWRKECFPDKVKGILSNSSVFNIQPSRKLDLEFDYKKRELEICEKTRICSEIKDMYPEGELLIVKDIEIKVPYSTYLGKTSYRLYRETEAIRSARLKFTIYETKISQEDSLELEKDESFIPTPLLHGFGRNPGVSFEIDPEKYDFINISQFDKKFLVILWNKESNKMEFYFDTLRRLPKMIEQQMAIKKLNPGPSSKIAINDSKGLIAIYSPEKAMLNVLGFDDEQTNLNLRYRNIQLLQYYNDTVPEIAHFLFIKNTEDICFVEYTGRAKIYSLINDSFRPGIADFPPSATKILSTPDGACIVAFTAEQEETEDIEMPDASISDSENEGTSNEELRDNTEEDEENASEKIDNSNSDTNNLNKEEPKKSGSDFVNAHIYFVEGFSQNAKKVIVVPFTKSSIENFQFSVIDKRQIHLITLYKQELFQSLMVKITHAKTQYRFERQSQHMSLGQVKIETNKSLTILGKDTMFNRDFRVGDYLIIGDEKRQVSEIIYDNVLKIVKPSFDHINVGQWLSFEIEQRNTNNGLIDAYAMVFTKYATTTPIGQIDNPLKATFAADISENPEVANYETKIQKYVTKMFEKVKKETKKPSGHLKHFKAEYTIFENLILNEESTEYRFGEWIIQLFCLIPIQIAIARDNEFVPLQDGVFSPEIDQPTFDEGYGLIGSVSKAISFGWYEAIFEHYADLEVKVISSMGEQSCGKSYLLNHCVGSTFDGSAMRCTEGVWMSVVKTNDILYVALDFEGLASIERTPQEETFMQLLNAALSNLVLFKSQFAVSRDISSMFQRFQDGTNYFGDDPDIFQARFCIIIKDVAKTDREDIVAEFQSKFSKIVDREEEDNFITKLYRNKMSIVPWPVFNEAAFYTTFKQLKVKLDTQDSKYKNARAFIEKIKVLMTKLKVCDWGSIQATLVTMRALEIKKFLNNVISYGYEQKDDDPFSDYEASSENASTNIDGIKHLRGRDDGTLIPDDVISLSEIFDDINESVKLMPDTGLVLLKNGDDFVKLSSDLKNYFEENVHIRGEIPDSQWIEKYDKFLKFIIKRRIDRAQQWFNKNISRFPNDHNEIKITRYALEQEITKLDLFWNICRLQCNGCGMACLKTSRHDDNEKDTGHDCLTDHLCHFRCCFEEAHTTGTLPECSQFAGHEGRHACAQNHGCGEPCIYSGKRNCQTRCAKEAGHEKTLGSETHLCEASRHYCGAPCSLKVNLPGGSYECRNKCIIPCEDDHTVHKCQNEVCPIECPLEGCQRRCESEEHFHAFEKDVQHFCGNEHQCPKECEVSGICKIVTEPTAIVKEQAEYVNKFGSFMFTKYSQTFQRLQCCKKIPPYKFDHEGKHVHEEKKAHECNALCPDDEGEHVKEENDKQNFHYCDVKCPNCAYYCTLPYDHGKMHNTEHSTVHGNMLLTTFTCEEEEFEFEGHRLNVGDRGDFVLCHKLCENMGRHRHIDFCKDPGVCESVGGSRKEGILEHIKAHISPQPNRKKDYISHRVFWERTMFQDPYSKEDRENFKKCDHECSDEKHHGVDEITGKEPTKSYCTQEIFHAPVDPKTFSLGKTGYISTDGHHFTCENPTTNVGNFHIVFVVDRSGSMNCGDCVPICSSTATSRLKLTHNNRLGAVYDAAYTFIETRRSSRKVTPSGQMAVDRDTVSMVLFDYNALVAFENESLSNPEQLLTKMIAYTPTGDNYYHEGIKKASEIIDKYYDASKTNVIIFLSDGEYHAPEPELRSLCQREANRGSPIYLYTIMFTGGTGYSYYGQSLQTMVDIVSEYLPKTNDKDSLKCQYVLAIDQIKLTEHFTKVAESLRKHRPMLMRK</sequence>
<organism evidence="3 4">
    <name type="scientific">Rhizophagus clarus</name>
    <dbReference type="NCBI Taxonomy" id="94130"/>
    <lineage>
        <taxon>Eukaryota</taxon>
        <taxon>Fungi</taxon>
        <taxon>Fungi incertae sedis</taxon>
        <taxon>Mucoromycota</taxon>
        <taxon>Glomeromycotina</taxon>
        <taxon>Glomeromycetes</taxon>
        <taxon>Glomerales</taxon>
        <taxon>Glomeraceae</taxon>
        <taxon>Rhizophagus</taxon>
    </lineage>
</organism>
<dbReference type="InterPro" id="IPR036465">
    <property type="entry name" value="vWFA_dom_sf"/>
</dbReference>
<protein>
    <recommendedName>
        <fullName evidence="2">VWFA domain-containing protein</fullName>
    </recommendedName>
</protein>
<feature type="region of interest" description="Disordered" evidence="1">
    <location>
        <begin position="844"/>
        <end position="905"/>
    </location>
</feature>
<evidence type="ECO:0000313" key="4">
    <source>
        <dbReference type="Proteomes" id="UP000615446"/>
    </source>
</evidence>
<dbReference type="Gene3D" id="3.40.50.300">
    <property type="entry name" value="P-loop containing nucleotide triphosphate hydrolases"/>
    <property type="match status" value="1"/>
</dbReference>
<feature type="domain" description="VWFA" evidence="2">
    <location>
        <begin position="2110"/>
        <end position="2321"/>
    </location>
</feature>
<dbReference type="OrthoDB" id="2343366at2759"/>
<dbReference type="CDD" id="cd00198">
    <property type="entry name" value="vWFA"/>
    <property type="match status" value="1"/>
</dbReference>
<reference evidence="3" key="1">
    <citation type="submission" date="2019-10" db="EMBL/GenBank/DDBJ databases">
        <title>Conservation and host-specific expression of non-tandemly repeated heterogenous ribosome RNA gene in arbuscular mycorrhizal fungi.</title>
        <authorList>
            <person name="Maeda T."/>
            <person name="Kobayashi Y."/>
            <person name="Nakagawa T."/>
            <person name="Ezawa T."/>
            <person name="Yamaguchi K."/>
            <person name="Bino T."/>
            <person name="Nishimoto Y."/>
            <person name="Shigenobu S."/>
            <person name="Kawaguchi M."/>
        </authorList>
    </citation>
    <scope>NUCLEOTIDE SEQUENCE</scope>
    <source>
        <strain evidence="3">HR1</strain>
    </source>
</reference>
<evidence type="ECO:0000256" key="1">
    <source>
        <dbReference type="SAM" id="MobiDB-lite"/>
    </source>
</evidence>
<name>A0A8H3LDI9_9GLOM</name>
<dbReference type="PANTHER" id="PTHR22796">
    <property type="entry name" value="URG4-RELATED"/>
    <property type="match status" value="1"/>
</dbReference>
<dbReference type="Pfam" id="PF13519">
    <property type="entry name" value="VWA_2"/>
    <property type="match status" value="1"/>
</dbReference>
<dbReference type="SUPFAM" id="SSF52540">
    <property type="entry name" value="P-loop containing nucleoside triphosphate hydrolases"/>
    <property type="match status" value="1"/>
</dbReference>
<feature type="compositionally biased region" description="Acidic residues" evidence="1">
    <location>
        <begin position="845"/>
        <end position="854"/>
    </location>
</feature>
<dbReference type="PROSITE" id="PS50234">
    <property type="entry name" value="VWFA"/>
    <property type="match status" value="1"/>
</dbReference>
<dbReference type="PANTHER" id="PTHR22796:SF1">
    <property type="entry name" value="VWFA DOMAIN-CONTAINING PROTEIN"/>
    <property type="match status" value="1"/>
</dbReference>
<dbReference type="Gene3D" id="3.40.50.410">
    <property type="entry name" value="von Willebrand factor, type A domain"/>
    <property type="match status" value="1"/>
</dbReference>